<accession>A0A6A6T8Q5</accession>
<sequence length="476" mass="53014">MAKDFNKSQQQRRERPNSSGAAAFADLEKYMRSTPAPFSAMTPKLFIDATPTVKSASASAKTSLPVGLHQVPLTERFDNRENQQPQDTVQTSQGIGYRVPGGGSQRVPLRNVNGNGLSAHRVTSPLAAPQAVHAETCDINHLRLELMGDHSDCGCEGNDSHSTDSGTEVGLTMPVYEALTNQMGNLESELVRLAKEKISQFLSVSSAVLASIEKDLVSKDDMDKVLAERDETIRRLQMEMAKGLRAVSKPTVEEKPGLRNIIEARDHEIDELKDELDQLLRINQEITNASSNHDELVRELARDVTAKDMKLLTMAKGLETEKNQVRALTDQVAALKPRNDGRTLESLEKELKEKTTENMRYRIDATECHKKLQYMEATCRRLADNTTALRGSVLLVQPASTTKFPRTVLACKECWIKNLACDNGAKCQGCIDNGTKCLRWRCAMTHLLKHCPDQPFCTLGHSTYGWLESQQERPVW</sequence>
<feature type="region of interest" description="Disordered" evidence="2">
    <location>
        <begin position="78"/>
        <end position="107"/>
    </location>
</feature>
<feature type="coiled-coil region" evidence="1">
    <location>
        <begin position="262"/>
        <end position="299"/>
    </location>
</feature>
<gene>
    <name evidence="3" type="ORF">K491DRAFT_715540</name>
</gene>
<keyword evidence="4" id="KW-1185">Reference proteome</keyword>
<evidence type="ECO:0000256" key="1">
    <source>
        <dbReference type="SAM" id="Coils"/>
    </source>
</evidence>
<dbReference type="OrthoDB" id="3777260at2759"/>
<name>A0A6A6T8Q5_9PLEO</name>
<reference evidence="3" key="1">
    <citation type="journal article" date="2020" name="Stud. Mycol.">
        <title>101 Dothideomycetes genomes: a test case for predicting lifestyles and emergence of pathogens.</title>
        <authorList>
            <person name="Haridas S."/>
            <person name="Albert R."/>
            <person name="Binder M."/>
            <person name="Bloem J."/>
            <person name="Labutti K."/>
            <person name="Salamov A."/>
            <person name="Andreopoulos B."/>
            <person name="Baker S."/>
            <person name="Barry K."/>
            <person name="Bills G."/>
            <person name="Bluhm B."/>
            <person name="Cannon C."/>
            <person name="Castanera R."/>
            <person name="Culley D."/>
            <person name="Daum C."/>
            <person name="Ezra D."/>
            <person name="Gonzalez J."/>
            <person name="Henrissat B."/>
            <person name="Kuo A."/>
            <person name="Liang C."/>
            <person name="Lipzen A."/>
            <person name="Lutzoni F."/>
            <person name="Magnuson J."/>
            <person name="Mondo S."/>
            <person name="Nolan M."/>
            <person name="Ohm R."/>
            <person name="Pangilinan J."/>
            <person name="Park H.-J."/>
            <person name="Ramirez L."/>
            <person name="Alfaro M."/>
            <person name="Sun H."/>
            <person name="Tritt A."/>
            <person name="Yoshinaga Y."/>
            <person name="Zwiers L.-H."/>
            <person name="Turgeon B."/>
            <person name="Goodwin S."/>
            <person name="Spatafora J."/>
            <person name="Crous P."/>
            <person name="Grigoriev I."/>
        </authorList>
    </citation>
    <scope>NUCLEOTIDE SEQUENCE</scope>
    <source>
        <strain evidence="3">CBS 122681</strain>
    </source>
</reference>
<evidence type="ECO:0000313" key="4">
    <source>
        <dbReference type="Proteomes" id="UP000799324"/>
    </source>
</evidence>
<feature type="compositionally biased region" description="Polar residues" evidence="2">
    <location>
        <begin position="82"/>
        <end position="94"/>
    </location>
</feature>
<protein>
    <submittedName>
        <fullName evidence="3">Uncharacterized protein</fullName>
    </submittedName>
</protein>
<organism evidence="3 4">
    <name type="scientific">Lophiostoma macrostomum CBS 122681</name>
    <dbReference type="NCBI Taxonomy" id="1314788"/>
    <lineage>
        <taxon>Eukaryota</taxon>
        <taxon>Fungi</taxon>
        <taxon>Dikarya</taxon>
        <taxon>Ascomycota</taxon>
        <taxon>Pezizomycotina</taxon>
        <taxon>Dothideomycetes</taxon>
        <taxon>Pleosporomycetidae</taxon>
        <taxon>Pleosporales</taxon>
        <taxon>Lophiostomataceae</taxon>
        <taxon>Lophiostoma</taxon>
    </lineage>
</organism>
<dbReference type="EMBL" id="MU004338">
    <property type="protein sequence ID" value="KAF2656319.1"/>
    <property type="molecule type" value="Genomic_DNA"/>
</dbReference>
<keyword evidence="1" id="KW-0175">Coiled coil</keyword>
<feature type="compositionally biased region" description="Basic and acidic residues" evidence="2">
    <location>
        <begin position="1"/>
        <end position="16"/>
    </location>
</feature>
<dbReference type="AlphaFoldDB" id="A0A6A6T8Q5"/>
<dbReference type="Proteomes" id="UP000799324">
    <property type="component" value="Unassembled WGS sequence"/>
</dbReference>
<proteinExistence type="predicted"/>
<evidence type="ECO:0000256" key="2">
    <source>
        <dbReference type="SAM" id="MobiDB-lite"/>
    </source>
</evidence>
<feature type="region of interest" description="Disordered" evidence="2">
    <location>
        <begin position="1"/>
        <end position="23"/>
    </location>
</feature>
<evidence type="ECO:0000313" key="3">
    <source>
        <dbReference type="EMBL" id="KAF2656319.1"/>
    </source>
</evidence>